<evidence type="ECO:0000256" key="1">
    <source>
        <dbReference type="SAM" id="Phobius"/>
    </source>
</evidence>
<gene>
    <name evidence="2" type="ORF">NDK47_20835</name>
</gene>
<feature type="transmembrane region" description="Helical" evidence="1">
    <location>
        <begin position="6"/>
        <end position="25"/>
    </location>
</feature>
<keyword evidence="1" id="KW-0472">Membrane</keyword>
<sequence>MKTYPLWYYLISVLVIVIAIASLFTGAPVLRFLTTLGLGVVMASLGTFQWKKNRMMAYALFGVAALQVFALIYSIYVFVSV</sequence>
<keyword evidence="1" id="KW-1133">Transmembrane helix</keyword>
<evidence type="ECO:0000313" key="2">
    <source>
        <dbReference type="EMBL" id="USG64568.1"/>
    </source>
</evidence>
<keyword evidence="3" id="KW-1185">Reference proteome</keyword>
<evidence type="ECO:0000313" key="3">
    <source>
        <dbReference type="Proteomes" id="UP001056500"/>
    </source>
</evidence>
<feature type="transmembrane region" description="Helical" evidence="1">
    <location>
        <begin position="56"/>
        <end position="79"/>
    </location>
</feature>
<reference evidence="2" key="1">
    <citation type="submission" date="2022-06" db="EMBL/GenBank/DDBJ databases">
        <title>Genome sequencing of Brevibacillus sp. BB3-R1.</title>
        <authorList>
            <person name="Heo J."/>
            <person name="Lee D."/>
            <person name="Won M."/>
            <person name="Han B.-H."/>
            <person name="Hong S.-B."/>
            <person name="Kwon S.-W."/>
        </authorList>
    </citation>
    <scope>NUCLEOTIDE SEQUENCE</scope>
    <source>
        <strain evidence="2">BB3-R1</strain>
    </source>
</reference>
<evidence type="ECO:0008006" key="4">
    <source>
        <dbReference type="Google" id="ProtNLM"/>
    </source>
</evidence>
<dbReference type="Proteomes" id="UP001056500">
    <property type="component" value="Chromosome"/>
</dbReference>
<dbReference type="RefSeq" id="WP_251871680.1">
    <property type="nucleotide sequence ID" value="NZ_CP098755.1"/>
</dbReference>
<organism evidence="2 3">
    <name type="scientific">Brevibacillus ruminantium</name>
    <dbReference type="NCBI Taxonomy" id="2950604"/>
    <lineage>
        <taxon>Bacteria</taxon>
        <taxon>Bacillati</taxon>
        <taxon>Bacillota</taxon>
        <taxon>Bacilli</taxon>
        <taxon>Bacillales</taxon>
        <taxon>Paenibacillaceae</taxon>
        <taxon>Brevibacillus</taxon>
    </lineage>
</organism>
<name>A0ABY4WEL3_9BACL</name>
<dbReference type="EMBL" id="CP098755">
    <property type="protein sequence ID" value="USG64568.1"/>
    <property type="molecule type" value="Genomic_DNA"/>
</dbReference>
<feature type="transmembrane region" description="Helical" evidence="1">
    <location>
        <begin position="32"/>
        <end position="50"/>
    </location>
</feature>
<keyword evidence="1" id="KW-0812">Transmembrane</keyword>
<proteinExistence type="predicted"/>
<accession>A0ABY4WEL3</accession>
<protein>
    <recommendedName>
        <fullName evidence="4">DUF3953 domain-containing protein</fullName>
    </recommendedName>
</protein>